<comment type="caution">
    <text evidence="3">The sequence shown here is derived from an EMBL/GenBank/DDBJ whole genome shotgun (WGS) entry which is preliminary data.</text>
</comment>
<dbReference type="InterPro" id="IPR046219">
    <property type="entry name" value="DUF6252"/>
</dbReference>
<keyword evidence="2" id="KW-0732">Signal</keyword>
<dbReference type="Proteomes" id="UP000533639">
    <property type="component" value="Unassembled WGS sequence"/>
</dbReference>
<dbReference type="PROSITE" id="PS51257">
    <property type="entry name" value="PROKAR_LIPOPROTEIN"/>
    <property type="match status" value="1"/>
</dbReference>
<organism evidence="3 4">
    <name type="scientific">Flavobacterium panici</name>
    <dbReference type="NCBI Taxonomy" id="2654843"/>
    <lineage>
        <taxon>Bacteria</taxon>
        <taxon>Pseudomonadati</taxon>
        <taxon>Bacteroidota</taxon>
        <taxon>Flavobacteriia</taxon>
        <taxon>Flavobacteriales</taxon>
        <taxon>Flavobacteriaceae</taxon>
        <taxon>Flavobacterium</taxon>
    </lineage>
</organism>
<gene>
    <name evidence="3" type="ORF">FLAPXU55_01534</name>
</gene>
<evidence type="ECO:0000313" key="4">
    <source>
        <dbReference type="Proteomes" id="UP000533639"/>
    </source>
</evidence>
<sequence>MKKYFYFLSFLVLLTSCTEDIKFNNPAFQTLKNNVFWRAQTYKAYFGANGTVVIEGSLGYENVILQTSSSAEQTFILGVNETSKASYENTLPAELSSFSTGTNIGNGQIVITEYDTDNNTISGTFKFTAINEDESDTENPKINFTEGVFYKVPIEAAGLFQDDVVEN</sequence>
<proteinExistence type="predicted"/>
<dbReference type="EMBL" id="CAIJDE010000034">
    <property type="protein sequence ID" value="CAC9973845.1"/>
    <property type="molecule type" value="Genomic_DNA"/>
</dbReference>
<keyword evidence="4" id="KW-1185">Reference proteome</keyword>
<evidence type="ECO:0000313" key="3">
    <source>
        <dbReference type="EMBL" id="CAC9973845.1"/>
    </source>
</evidence>
<dbReference type="RefSeq" id="WP_180857195.1">
    <property type="nucleotide sequence ID" value="NZ_CAIJDE010000034.1"/>
</dbReference>
<reference evidence="3 4" key="1">
    <citation type="submission" date="2020-06" db="EMBL/GenBank/DDBJ databases">
        <authorList>
            <person name="Criscuolo A."/>
        </authorList>
    </citation>
    <scope>NUCLEOTIDE SEQUENCE [LARGE SCALE GENOMIC DNA]</scope>
    <source>
        <strain evidence="3">PXU-55</strain>
    </source>
</reference>
<dbReference type="Pfam" id="PF19765">
    <property type="entry name" value="DUF6252"/>
    <property type="match status" value="1"/>
</dbReference>
<dbReference type="Pfam" id="PF08139">
    <property type="entry name" value="LPAM_1"/>
    <property type="match status" value="1"/>
</dbReference>
<name>A0A9N8P1A5_9FLAO</name>
<dbReference type="InterPro" id="IPR012640">
    <property type="entry name" value="Membr_lipoprot_lipid_attach_CS"/>
</dbReference>
<evidence type="ECO:0000256" key="2">
    <source>
        <dbReference type="ARBA" id="ARBA00022729"/>
    </source>
</evidence>
<accession>A0A9N8P1A5</accession>
<dbReference type="AlphaFoldDB" id="A0A9N8P1A5"/>
<evidence type="ECO:0000256" key="1">
    <source>
        <dbReference type="ARBA" id="ARBA00017922"/>
    </source>
</evidence>
<protein>
    <recommendedName>
        <fullName evidence="1">Type IV secretion system putative lipoprotein virB7</fullName>
    </recommendedName>
</protein>